<dbReference type="EMBL" id="WHUT02000016">
    <property type="protein sequence ID" value="NUB46525.1"/>
    <property type="molecule type" value="Genomic_DNA"/>
</dbReference>
<evidence type="ECO:0000313" key="3">
    <source>
        <dbReference type="EMBL" id="NUB46525.1"/>
    </source>
</evidence>
<sequence length="1313" mass="142867">MADIRRMAAARAELEASGLFDADWYAETYPDVAFAGMDPVDHFLWLGQRLGRSPGPGFDAAAYLARYHDVARSAMGPVLHYIRYGRKEGRVAQPVRLWEPALRDDVLRQPRVTRLQGQVPRVAGQRTVLLCAHVVGDTLYGSERSLFDMIDGLRAIGCNVIVTVPVNRNAAYVALLQTRCVAVLELAYGWWRAEVPVDEALVAAFARILADERIDILHANTIMLREPLIAARRLGLPAIVHARELIRHDAELQQMIGLDAASIVTAVWSRCDRVIANSQATADCFAMPGRRPHVVYNTADLATLTALPGPRLGGPLRVGMIGSNVPKKGLADFTAVAAAVAARGSGRGAEAEFVLIGPRHQHTEAVEEAVRSGTLPASLRVAGYRNTPAEAMAEVDLVLSLSQFQESFGRTVLEAMAAARPVIVYDHGAPPELLRDGQTGHVVPFGDTAAVAERICALAADRKALLVMGLKARDHAAAAFGAAAYAQAMGAAYAGLLEDSPRPAPQPMTLRARDLPARIARSDLKLAYFCWHFPVPSETFVLNELRLLRAQGIDVRVFCKASPYPGFTPDFPIEWEQVKDPGHLAQRLQETGRDVVHAHFVYPTVTDMVWPAAEQARIPFTCIAHAQDIFRYASASRNRIDEFARSPWCRQIFTLSQFHRQYLIDRGVPADRITINSNAIDPDLFAGGKIADRPARAARRICAVSRFAEKKGLDLLIRAGKLLEPDGIGIDIHGYGPLEDSYRRLIADEAIGNVVLHGPVATREDLLAVFRSHDLFACPSLRAADGDMDGIPTTLMESMAAGLPVLTTPVAGIPDLVQDGLTGLLCEATPDSIAAAIRAFYALEAEAVQAMIADAEAQLRRNHHGERLVDTLLRFWTGETIDLMIVSWNNLNQTREVIRRLYANTALPFHLIVCDNGSDAPALAHLLSVYGDHGNMTLILNRANAFVGPGTNLCMAQGTSDYMIYVCGKEGMTTAHGWEKPFVAHMDANPQVGQAGTLCYSPSYMTGRDYPAGVRLFAKFRNPGFATGNPDRPFRHVQGGFFVIRRAMVDAIGGFSDAVPHDYTDVEFSYHAESHGWALGEVPGLMALFNKTRPELKNRVDETHAALHPPQLADLPWLDRIARREVRHCNICGTQGPAFRGGDALAECPGCGSDPQARALFRALAESTQLYRRLPALGVGLPAALRDFWTGQFQGPVLDRAAFLDACRGGKALPNATGRLHLAALCGAFAAPDTQADVAAEVARLLRPGGVLYVQDATPRARLEPLLAAAGFTHDRQLRYTSAVIRFARSGIGRYIRNGATTAPDVPTPNPQD</sequence>
<feature type="domain" description="Glycosyl transferase family 1" evidence="1">
    <location>
        <begin position="700"/>
        <end position="855"/>
    </location>
</feature>
<dbReference type="SUPFAM" id="SSF53756">
    <property type="entry name" value="UDP-Glycosyltransferase/glycogen phosphorylase"/>
    <property type="match status" value="2"/>
</dbReference>
<dbReference type="PANTHER" id="PTHR45947:SF3">
    <property type="entry name" value="SULFOQUINOVOSYL TRANSFERASE SQD2"/>
    <property type="match status" value="1"/>
</dbReference>
<dbReference type="RefSeq" id="WP_152828518.1">
    <property type="nucleotide sequence ID" value="NZ_WHUT02000016.1"/>
</dbReference>
<dbReference type="InterPro" id="IPR001296">
    <property type="entry name" value="Glyco_trans_1"/>
</dbReference>
<dbReference type="Gene3D" id="3.90.550.10">
    <property type="entry name" value="Spore Coat Polysaccharide Biosynthesis Protein SpsA, Chain A"/>
    <property type="match status" value="1"/>
</dbReference>
<dbReference type="InterPro" id="IPR029063">
    <property type="entry name" value="SAM-dependent_MTases_sf"/>
</dbReference>
<dbReference type="PANTHER" id="PTHR45947">
    <property type="entry name" value="SULFOQUINOVOSYL TRANSFERASE SQD2"/>
    <property type="match status" value="1"/>
</dbReference>
<comment type="caution">
    <text evidence="3">The sequence shown here is derived from an EMBL/GenBank/DDBJ whole genome shotgun (WGS) entry which is preliminary data.</text>
</comment>
<dbReference type="Pfam" id="PF13439">
    <property type="entry name" value="Glyco_transf_4"/>
    <property type="match status" value="2"/>
</dbReference>
<dbReference type="InterPro" id="IPR050194">
    <property type="entry name" value="Glycosyltransferase_grp1"/>
</dbReference>
<dbReference type="SUPFAM" id="SSF53448">
    <property type="entry name" value="Nucleotide-diphospho-sugar transferases"/>
    <property type="match status" value="1"/>
</dbReference>
<evidence type="ECO:0000259" key="2">
    <source>
        <dbReference type="Pfam" id="PF13439"/>
    </source>
</evidence>
<reference evidence="3" key="1">
    <citation type="submission" date="2020-05" db="EMBL/GenBank/DDBJ databases">
        <title>Fertoebacter nigrum gen. nov., sp. nov., a new member of the family Rhodobacteraceae.</title>
        <authorList>
            <person name="Szuroczki S."/>
            <person name="Abbaszade G."/>
            <person name="Buni D."/>
            <person name="Schumann P."/>
            <person name="Toth E."/>
        </authorList>
    </citation>
    <scope>NUCLEOTIDE SEQUENCE</scope>
    <source>
        <strain evidence="3">RG-N-1a</strain>
    </source>
</reference>
<accession>A0A8X8H3F9</accession>
<dbReference type="SUPFAM" id="SSF53335">
    <property type="entry name" value="S-adenosyl-L-methionine-dependent methyltransferases"/>
    <property type="match status" value="1"/>
</dbReference>
<feature type="domain" description="Glycosyltransferase subfamily 4-like N-terminal" evidence="2">
    <location>
        <begin position="538"/>
        <end position="683"/>
    </location>
</feature>
<dbReference type="InterPro" id="IPR029044">
    <property type="entry name" value="Nucleotide-diphossugar_trans"/>
</dbReference>
<evidence type="ECO:0000259" key="1">
    <source>
        <dbReference type="Pfam" id="PF00534"/>
    </source>
</evidence>
<gene>
    <name evidence="3" type="ORF">GEU84_019200</name>
</gene>
<protein>
    <submittedName>
        <fullName evidence="3">Glycosyltransferase</fullName>
    </submittedName>
</protein>
<feature type="domain" description="Glycosyltransferase subfamily 4-like N-terminal" evidence="2">
    <location>
        <begin position="141"/>
        <end position="301"/>
    </location>
</feature>
<dbReference type="CDD" id="cd03801">
    <property type="entry name" value="GT4_PimA-like"/>
    <property type="match status" value="2"/>
</dbReference>
<dbReference type="Gene3D" id="3.40.50.2000">
    <property type="entry name" value="Glycogen Phosphorylase B"/>
    <property type="match status" value="4"/>
</dbReference>
<evidence type="ECO:0000313" key="4">
    <source>
        <dbReference type="Proteomes" id="UP000484076"/>
    </source>
</evidence>
<dbReference type="Pfam" id="PF00534">
    <property type="entry name" value="Glycos_transf_1"/>
    <property type="match status" value="1"/>
</dbReference>
<organism evidence="3 4">
    <name type="scientific">Fertoeibacter niger</name>
    <dbReference type="NCBI Taxonomy" id="2656921"/>
    <lineage>
        <taxon>Bacteria</taxon>
        <taxon>Pseudomonadati</taxon>
        <taxon>Pseudomonadota</taxon>
        <taxon>Alphaproteobacteria</taxon>
        <taxon>Rhodobacterales</taxon>
        <taxon>Paracoccaceae</taxon>
        <taxon>Fertoeibacter</taxon>
    </lineage>
</organism>
<proteinExistence type="predicted"/>
<dbReference type="Gene3D" id="3.40.50.150">
    <property type="entry name" value="Vaccinia Virus protein VP39"/>
    <property type="match status" value="1"/>
</dbReference>
<dbReference type="Pfam" id="PF13692">
    <property type="entry name" value="Glyco_trans_1_4"/>
    <property type="match status" value="1"/>
</dbReference>
<dbReference type="Proteomes" id="UP000484076">
    <property type="component" value="Unassembled WGS sequence"/>
</dbReference>
<dbReference type="GO" id="GO:0016757">
    <property type="term" value="F:glycosyltransferase activity"/>
    <property type="evidence" value="ECO:0007669"/>
    <property type="project" value="TreeGrafter"/>
</dbReference>
<name>A0A8X8H3F9_9RHOB</name>
<keyword evidence="4" id="KW-1185">Reference proteome</keyword>
<dbReference type="InterPro" id="IPR028098">
    <property type="entry name" value="Glyco_trans_4-like_N"/>
</dbReference>